<feature type="transmembrane region" description="Helical" evidence="2">
    <location>
        <begin position="313"/>
        <end position="332"/>
    </location>
</feature>
<name>A0ABM9AG31_9GAMM</name>
<dbReference type="InterPro" id="IPR010266">
    <property type="entry name" value="NnrS"/>
</dbReference>
<feature type="transmembrane region" description="Helical" evidence="2">
    <location>
        <begin position="377"/>
        <end position="398"/>
    </location>
</feature>
<feature type="transmembrane region" description="Helical" evidence="2">
    <location>
        <begin position="218"/>
        <end position="239"/>
    </location>
</feature>
<proteinExistence type="predicted"/>
<dbReference type="Proteomes" id="UP000838100">
    <property type="component" value="Unassembled WGS sequence"/>
</dbReference>
<evidence type="ECO:0000313" key="4">
    <source>
        <dbReference type="Proteomes" id="UP000838100"/>
    </source>
</evidence>
<evidence type="ECO:0000256" key="1">
    <source>
        <dbReference type="SAM" id="MobiDB-lite"/>
    </source>
</evidence>
<gene>
    <name evidence="3" type="ORF">SIN8267_02195</name>
</gene>
<feature type="transmembrane region" description="Helical" evidence="2">
    <location>
        <begin position="284"/>
        <end position="301"/>
    </location>
</feature>
<keyword evidence="2" id="KW-0472">Membrane</keyword>
<evidence type="ECO:0008006" key="5">
    <source>
        <dbReference type="Google" id="ProtNLM"/>
    </source>
</evidence>
<protein>
    <recommendedName>
        <fullName evidence="5">NnrS family protein</fullName>
    </recommendedName>
</protein>
<feature type="transmembrane region" description="Helical" evidence="2">
    <location>
        <begin position="404"/>
        <end position="422"/>
    </location>
</feature>
<feature type="transmembrane region" description="Helical" evidence="2">
    <location>
        <begin position="131"/>
        <end position="149"/>
    </location>
</feature>
<sequence>MSQQGSPFLTIQEPKKNDKQGAKQRLNQRLASDGTLRDKASRPSTRLAISQQPLWDLPFRPWFLLAALSSVASIIAWSLWLNGRLAGDALGGLTPVIWHIHEMLFAFGATVAAGFLLTAAQTWTGKRGMNGTLLIVLSVVWLVVRALLISDNNHALIAAIVVQSVWWLAVIGYLGWMVVSSRNRRNYLFVPLLTTMMLLNIAVLYSDISGNSALALHLSRTAILLFGIIVGIVGGRVIPFFTGRGADQAKVTETPNLDRWILPTAILGTAVFFFGGILSLPLSPAILMIAAGTLHLIRLGYWDSWATRNTPLLWSLHLSYLALGLGLILLGLSYATDAIRFADALHLITVGTIGAMILAMMARVSLGHTGRPLKPHVSINIAFGLILLAAIARVLLPLLGQPLWAWDISAGLWITAFALFLWRYTPILLSQRHDKQQ</sequence>
<dbReference type="Pfam" id="PF05940">
    <property type="entry name" value="NnrS"/>
    <property type="match status" value="1"/>
</dbReference>
<keyword evidence="2" id="KW-0812">Transmembrane</keyword>
<evidence type="ECO:0000256" key="2">
    <source>
        <dbReference type="SAM" id="Phobius"/>
    </source>
</evidence>
<dbReference type="EMBL" id="CAKLPX010000002">
    <property type="protein sequence ID" value="CAH0992080.1"/>
    <property type="molecule type" value="Genomic_DNA"/>
</dbReference>
<evidence type="ECO:0000313" key="3">
    <source>
        <dbReference type="EMBL" id="CAH0992080.1"/>
    </source>
</evidence>
<dbReference type="RefSeq" id="WP_237444776.1">
    <property type="nucleotide sequence ID" value="NZ_CAKLPX010000002.1"/>
</dbReference>
<feature type="region of interest" description="Disordered" evidence="1">
    <location>
        <begin position="1"/>
        <end position="44"/>
    </location>
</feature>
<feature type="transmembrane region" description="Helical" evidence="2">
    <location>
        <begin position="260"/>
        <end position="278"/>
    </location>
</feature>
<feature type="transmembrane region" description="Helical" evidence="2">
    <location>
        <begin position="62"/>
        <end position="80"/>
    </location>
</feature>
<keyword evidence="2" id="KW-1133">Transmembrane helix</keyword>
<comment type="caution">
    <text evidence="3">The sequence shown here is derived from an EMBL/GenBank/DDBJ whole genome shotgun (WGS) entry which is preliminary data.</text>
</comment>
<reference evidence="3" key="1">
    <citation type="submission" date="2021-12" db="EMBL/GenBank/DDBJ databases">
        <authorList>
            <person name="Rodrigo-Torres L."/>
            <person name="Arahal R. D."/>
            <person name="Lucena T."/>
        </authorList>
    </citation>
    <scope>NUCLEOTIDE SEQUENCE</scope>
    <source>
        <strain evidence="3">CECT 8267</strain>
    </source>
</reference>
<feature type="transmembrane region" description="Helical" evidence="2">
    <location>
        <begin position="155"/>
        <end position="176"/>
    </location>
</feature>
<feature type="transmembrane region" description="Helical" evidence="2">
    <location>
        <begin position="344"/>
        <end position="365"/>
    </location>
</feature>
<feature type="transmembrane region" description="Helical" evidence="2">
    <location>
        <begin position="188"/>
        <end position="206"/>
    </location>
</feature>
<feature type="transmembrane region" description="Helical" evidence="2">
    <location>
        <begin position="100"/>
        <end position="119"/>
    </location>
</feature>
<accession>A0ABM9AG31</accession>
<organism evidence="3 4">
    <name type="scientific">Sinobacterium norvegicum</name>
    <dbReference type="NCBI Taxonomy" id="1641715"/>
    <lineage>
        <taxon>Bacteria</taxon>
        <taxon>Pseudomonadati</taxon>
        <taxon>Pseudomonadota</taxon>
        <taxon>Gammaproteobacteria</taxon>
        <taxon>Cellvibrionales</taxon>
        <taxon>Spongiibacteraceae</taxon>
        <taxon>Sinobacterium</taxon>
    </lineage>
</organism>
<keyword evidence="4" id="KW-1185">Reference proteome</keyword>